<dbReference type="Pfam" id="PF00903">
    <property type="entry name" value="Glyoxalase"/>
    <property type="match status" value="1"/>
</dbReference>
<keyword evidence="3" id="KW-0223">Dioxygenase</keyword>
<evidence type="ECO:0000259" key="2">
    <source>
        <dbReference type="PROSITE" id="PS51819"/>
    </source>
</evidence>
<accession>A0A285EAK1</accession>
<dbReference type="InterPro" id="IPR051785">
    <property type="entry name" value="MMCE/EMCE_epimerase"/>
</dbReference>
<dbReference type="Gene3D" id="3.10.180.10">
    <property type="entry name" value="2,3-Dihydroxybiphenyl 1,2-Dioxygenase, domain 1"/>
    <property type="match status" value="1"/>
</dbReference>
<dbReference type="CDD" id="cd08353">
    <property type="entry name" value="VOC_like"/>
    <property type="match status" value="1"/>
</dbReference>
<organism evidence="3 4">
    <name type="scientific">Geodermatophilus sabuli</name>
    <dbReference type="NCBI Taxonomy" id="1564158"/>
    <lineage>
        <taxon>Bacteria</taxon>
        <taxon>Bacillati</taxon>
        <taxon>Actinomycetota</taxon>
        <taxon>Actinomycetes</taxon>
        <taxon>Geodermatophilales</taxon>
        <taxon>Geodermatophilaceae</taxon>
        <taxon>Geodermatophilus</taxon>
    </lineage>
</organism>
<evidence type="ECO:0000313" key="3">
    <source>
        <dbReference type="EMBL" id="SNX96102.1"/>
    </source>
</evidence>
<dbReference type="GO" id="GO:0046491">
    <property type="term" value="P:L-methylmalonyl-CoA metabolic process"/>
    <property type="evidence" value="ECO:0007669"/>
    <property type="project" value="TreeGrafter"/>
</dbReference>
<dbReference type="InterPro" id="IPR004360">
    <property type="entry name" value="Glyas_Fos-R_dOase_dom"/>
</dbReference>
<evidence type="ECO:0000313" key="4">
    <source>
        <dbReference type="Proteomes" id="UP000219514"/>
    </source>
</evidence>
<keyword evidence="4" id="KW-1185">Reference proteome</keyword>
<dbReference type="PANTHER" id="PTHR43048:SF5">
    <property type="entry name" value="BLR5325 PROTEIN"/>
    <property type="match status" value="1"/>
</dbReference>
<dbReference type="EMBL" id="OBDO01000003">
    <property type="protein sequence ID" value="SNX96102.1"/>
    <property type="molecule type" value="Genomic_DNA"/>
</dbReference>
<name>A0A285EAK1_9ACTN</name>
<keyword evidence="1" id="KW-0479">Metal-binding</keyword>
<dbReference type="PANTHER" id="PTHR43048">
    <property type="entry name" value="METHYLMALONYL-COA EPIMERASE"/>
    <property type="match status" value="1"/>
</dbReference>
<sequence length="146" mass="16125">MSPIRRFDHVGITVRDLDTVTDFFVELGFETEGRTVLEGDFLDTVVGIPHCRTEVVVLRPPGGGTGLELSRFLHPDHEPGSPDPMPNELGLRNVTFEVDDLQAILDRLTADGYHLVGGVGQYEGIWRMASVRGPEGFIVNLAQRID</sequence>
<proteinExistence type="predicted"/>
<dbReference type="GO" id="GO:0051213">
    <property type="term" value="F:dioxygenase activity"/>
    <property type="evidence" value="ECO:0007669"/>
    <property type="project" value="UniProtKB-KW"/>
</dbReference>
<dbReference type="GO" id="GO:0046872">
    <property type="term" value="F:metal ion binding"/>
    <property type="evidence" value="ECO:0007669"/>
    <property type="project" value="UniProtKB-KW"/>
</dbReference>
<dbReference type="AlphaFoldDB" id="A0A285EAK1"/>
<dbReference type="OrthoDB" id="7187210at2"/>
<keyword evidence="3" id="KW-0560">Oxidoreductase</keyword>
<dbReference type="SUPFAM" id="SSF54593">
    <property type="entry name" value="Glyoxalase/Bleomycin resistance protein/Dihydroxybiphenyl dioxygenase"/>
    <property type="match status" value="1"/>
</dbReference>
<protein>
    <submittedName>
        <fullName evidence="3">Catechol 2,3-dioxygenase</fullName>
    </submittedName>
</protein>
<reference evidence="3 4" key="1">
    <citation type="submission" date="2017-09" db="EMBL/GenBank/DDBJ databases">
        <authorList>
            <person name="Ehlers B."/>
            <person name="Leendertz F.H."/>
        </authorList>
    </citation>
    <scope>NUCLEOTIDE SEQUENCE [LARGE SCALE GENOMIC DNA]</scope>
    <source>
        <strain evidence="3 4">DSM 46844</strain>
    </source>
</reference>
<dbReference type="InterPro" id="IPR029068">
    <property type="entry name" value="Glyas_Bleomycin-R_OHBP_Dase"/>
</dbReference>
<evidence type="ECO:0000256" key="1">
    <source>
        <dbReference type="ARBA" id="ARBA00022723"/>
    </source>
</evidence>
<dbReference type="Proteomes" id="UP000219514">
    <property type="component" value="Unassembled WGS sequence"/>
</dbReference>
<gene>
    <name evidence="3" type="ORF">SAMN06893097_103271</name>
</gene>
<dbReference type="PROSITE" id="PS51819">
    <property type="entry name" value="VOC"/>
    <property type="match status" value="1"/>
</dbReference>
<dbReference type="InterPro" id="IPR037523">
    <property type="entry name" value="VOC_core"/>
</dbReference>
<feature type="domain" description="VOC" evidence="2">
    <location>
        <begin position="6"/>
        <end position="144"/>
    </location>
</feature>
<dbReference type="GO" id="GO:0004493">
    <property type="term" value="F:methylmalonyl-CoA epimerase activity"/>
    <property type="evidence" value="ECO:0007669"/>
    <property type="project" value="TreeGrafter"/>
</dbReference>